<gene>
    <name evidence="3" type="ORF">ACFYU5_01260</name>
</gene>
<protein>
    <submittedName>
        <fullName evidence="3">Uncharacterized protein</fullName>
    </submittedName>
</protein>
<evidence type="ECO:0000313" key="3">
    <source>
        <dbReference type="EMBL" id="MFF0495005.1"/>
    </source>
</evidence>
<feature type="compositionally biased region" description="Low complexity" evidence="1">
    <location>
        <begin position="255"/>
        <end position="289"/>
    </location>
</feature>
<feature type="transmembrane region" description="Helical" evidence="2">
    <location>
        <begin position="122"/>
        <end position="144"/>
    </location>
</feature>
<feature type="transmembrane region" description="Helical" evidence="2">
    <location>
        <begin position="185"/>
        <end position="203"/>
    </location>
</feature>
<organism evidence="3 4">
    <name type="scientific">Nocardia aobensis</name>
    <dbReference type="NCBI Taxonomy" id="257277"/>
    <lineage>
        <taxon>Bacteria</taxon>
        <taxon>Bacillati</taxon>
        <taxon>Actinomycetota</taxon>
        <taxon>Actinomycetes</taxon>
        <taxon>Mycobacteriales</taxon>
        <taxon>Nocardiaceae</taxon>
        <taxon>Nocardia</taxon>
    </lineage>
</organism>
<dbReference type="Proteomes" id="UP001601442">
    <property type="component" value="Unassembled WGS sequence"/>
</dbReference>
<comment type="caution">
    <text evidence="3">The sequence shown here is derived from an EMBL/GenBank/DDBJ whole genome shotgun (WGS) entry which is preliminary data.</text>
</comment>
<feature type="transmembrane region" description="Helical" evidence="2">
    <location>
        <begin position="96"/>
        <end position="115"/>
    </location>
</feature>
<evidence type="ECO:0000256" key="1">
    <source>
        <dbReference type="SAM" id="MobiDB-lite"/>
    </source>
</evidence>
<keyword evidence="2" id="KW-1133">Transmembrane helix</keyword>
<dbReference type="RefSeq" id="WP_387388675.1">
    <property type="nucleotide sequence ID" value="NZ_JBIAMT010000001.1"/>
</dbReference>
<feature type="transmembrane region" description="Helical" evidence="2">
    <location>
        <begin position="34"/>
        <end position="56"/>
    </location>
</feature>
<name>A0ABW6NV91_9NOCA</name>
<proteinExistence type="predicted"/>
<reference evidence="3 4" key="1">
    <citation type="submission" date="2024-10" db="EMBL/GenBank/DDBJ databases">
        <title>The Natural Products Discovery Center: Release of the First 8490 Sequenced Strains for Exploring Actinobacteria Biosynthetic Diversity.</title>
        <authorList>
            <person name="Kalkreuter E."/>
            <person name="Kautsar S.A."/>
            <person name="Yang D."/>
            <person name="Bader C.D."/>
            <person name="Teijaro C.N."/>
            <person name="Fluegel L."/>
            <person name="Davis C.M."/>
            <person name="Simpson J.R."/>
            <person name="Lauterbach L."/>
            <person name="Steele A.D."/>
            <person name="Gui C."/>
            <person name="Meng S."/>
            <person name="Li G."/>
            <person name="Viehrig K."/>
            <person name="Ye F."/>
            <person name="Su P."/>
            <person name="Kiefer A.F."/>
            <person name="Nichols A."/>
            <person name="Cepeda A.J."/>
            <person name="Yan W."/>
            <person name="Fan B."/>
            <person name="Jiang Y."/>
            <person name="Adhikari A."/>
            <person name="Zheng C.-J."/>
            <person name="Schuster L."/>
            <person name="Cowan T.M."/>
            <person name="Smanski M.J."/>
            <person name="Chevrette M.G."/>
            <person name="De Carvalho L.P.S."/>
            <person name="Shen B."/>
        </authorList>
    </citation>
    <scope>NUCLEOTIDE SEQUENCE [LARGE SCALE GENOMIC DNA]</scope>
    <source>
        <strain evidence="3 4">NPDC004119</strain>
    </source>
</reference>
<evidence type="ECO:0000256" key="2">
    <source>
        <dbReference type="SAM" id="Phobius"/>
    </source>
</evidence>
<keyword evidence="2" id="KW-0812">Transmembrane</keyword>
<sequence length="427" mass="43330">MATRTPWSDVHPGTGDTESSYRPLPTPPSDRRPVWGYLCGAGLSATTLVLLFQPWLSASGPGGAIRSDAFGRLAGTESQQDWGGVGLHNTDISGTWAVLTCVAILATIFAAAAYLRTRAAIFSTAAVVAGSGVALFVLADVLYLDNKESELRAAVADDSSFSGILRGLFGGAHAAHQLAGAHLDIAAMLAGITAFGAAACLLTNHLRETPVARTVSRPMTTLVEAARFSAPTARPQTSPHTRPAAPSAPQPIPAAPQLTPTAPPASHLAPTATGVAAAAPQPASIAQQPAPTPSHLAPAAPQPVPTAPHPVSTAVRGVPATPQSIPAAPRPSSATSQLVPTTPAASHPAPIAGQLAPSAAHAAPIEAAPPAPVVEFGDITAERHEPAPSAAELPPFPVRKQPSWRIVIPAGAVSAHAPARAERTFAK</sequence>
<feature type="region of interest" description="Disordered" evidence="1">
    <location>
        <begin position="228"/>
        <end position="351"/>
    </location>
</feature>
<keyword evidence="4" id="KW-1185">Reference proteome</keyword>
<accession>A0ABW6NV91</accession>
<keyword evidence="2" id="KW-0472">Membrane</keyword>
<feature type="region of interest" description="Disordered" evidence="1">
    <location>
        <begin position="1"/>
        <end position="26"/>
    </location>
</feature>
<feature type="compositionally biased region" description="Polar residues" evidence="1">
    <location>
        <begin position="332"/>
        <end position="344"/>
    </location>
</feature>
<evidence type="ECO:0000313" key="4">
    <source>
        <dbReference type="Proteomes" id="UP001601442"/>
    </source>
</evidence>
<dbReference type="EMBL" id="JBIAMT010000001">
    <property type="protein sequence ID" value="MFF0495005.1"/>
    <property type="molecule type" value="Genomic_DNA"/>
</dbReference>